<comment type="caution">
    <text evidence="1">The sequence shown here is derived from an EMBL/GenBank/DDBJ whole genome shotgun (WGS) entry which is preliminary data.</text>
</comment>
<protein>
    <recommendedName>
        <fullName evidence="3">Transposase</fullName>
    </recommendedName>
</protein>
<evidence type="ECO:0000313" key="1">
    <source>
        <dbReference type="EMBL" id="GLG87322.1"/>
    </source>
</evidence>
<dbReference type="Proteomes" id="UP001145109">
    <property type="component" value="Unassembled WGS sequence"/>
</dbReference>
<evidence type="ECO:0008006" key="3">
    <source>
        <dbReference type="Google" id="ProtNLM"/>
    </source>
</evidence>
<sequence>MFRKSKIEPVEKVKIVERYLAGEIGIRKAGKELGVDHHSIRNWISIYLSV</sequence>
<dbReference type="EMBL" id="BSCI01000010">
    <property type="protein sequence ID" value="GLG87322.1"/>
    <property type="molecule type" value="Genomic_DNA"/>
</dbReference>
<accession>A0AA37QFT6</accession>
<proteinExistence type="predicted"/>
<evidence type="ECO:0000313" key="2">
    <source>
        <dbReference type="Proteomes" id="UP001145109"/>
    </source>
</evidence>
<name>A0AA37QFT6_9FIRM</name>
<gene>
    <name evidence="1" type="ORF">comes_18680</name>
</gene>
<reference evidence="1" key="2">
    <citation type="submission" date="2022-11" db="EMBL/GenBank/DDBJ databases">
        <title>Draft genome sequence of Coprococcus comes strain 31264.</title>
        <authorList>
            <person name="Hisatomi A."/>
            <person name="Ohkuma M."/>
            <person name="Sakamoto M."/>
        </authorList>
    </citation>
    <scope>NUCLEOTIDE SEQUENCE</scope>
    <source>
        <strain evidence="1">JCM 31264</strain>
    </source>
</reference>
<dbReference type="AlphaFoldDB" id="A0AA37QFT6"/>
<reference evidence="1" key="1">
    <citation type="submission" date="2022-09" db="EMBL/GenBank/DDBJ databases">
        <title>Draft genome sequence of Coprococcus comes strain 31264.</title>
        <authorList>
            <person name="Atsushi H."/>
            <person name="Moriya O."/>
            <person name="Mitsuo S."/>
        </authorList>
    </citation>
    <scope>NUCLEOTIDE SEQUENCE</scope>
    <source>
        <strain evidence="1">JCM 31264</strain>
    </source>
</reference>
<dbReference type="InterPro" id="IPR009057">
    <property type="entry name" value="Homeodomain-like_sf"/>
</dbReference>
<organism evidence="1 2">
    <name type="scientific">Coprococcus comes</name>
    <dbReference type="NCBI Taxonomy" id="410072"/>
    <lineage>
        <taxon>Bacteria</taxon>
        <taxon>Bacillati</taxon>
        <taxon>Bacillota</taxon>
        <taxon>Clostridia</taxon>
        <taxon>Lachnospirales</taxon>
        <taxon>Lachnospiraceae</taxon>
        <taxon>Coprococcus</taxon>
    </lineage>
</organism>
<dbReference type="SUPFAM" id="SSF46689">
    <property type="entry name" value="Homeodomain-like"/>
    <property type="match status" value="1"/>
</dbReference>